<evidence type="ECO:0000259" key="2">
    <source>
        <dbReference type="Pfam" id="PF13018"/>
    </source>
</evidence>
<name>A0A2W5PMX1_VARPD</name>
<protein>
    <recommendedName>
        <fullName evidence="6">Autotransporter outer membrane beta-barrel domain-containing protein</fullName>
    </recommendedName>
</protein>
<evidence type="ECO:0000256" key="1">
    <source>
        <dbReference type="ARBA" id="ARBA00023026"/>
    </source>
</evidence>
<dbReference type="SUPFAM" id="SSF51126">
    <property type="entry name" value="Pectin lyase-like"/>
    <property type="match status" value="1"/>
</dbReference>
<dbReference type="Proteomes" id="UP000249135">
    <property type="component" value="Unassembled WGS sequence"/>
</dbReference>
<feature type="domain" description="Autochaperone" evidence="3">
    <location>
        <begin position="541"/>
        <end position="644"/>
    </location>
</feature>
<reference evidence="4 5" key="1">
    <citation type="submission" date="2017-08" db="EMBL/GenBank/DDBJ databases">
        <title>Infants hospitalized years apart are colonized by the same room-sourced microbial strains.</title>
        <authorList>
            <person name="Brooks B."/>
            <person name="Olm M.R."/>
            <person name="Firek B.A."/>
            <person name="Baker R."/>
            <person name="Thomas B.C."/>
            <person name="Morowitz M.J."/>
            <person name="Banfield J.F."/>
        </authorList>
    </citation>
    <scope>NUCLEOTIDE SEQUENCE [LARGE SCALE GENOMIC DNA]</scope>
    <source>
        <strain evidence="4">S2_005_003_R2_41</strain>
    </source>
</reference>
<dbReference type="Gene3D" id="2.160.20.20">
    <property type="match status" value="1"/>
</dbReference>
<evidence type="ECO:0000313" key="4">
    <source>
        <dbReference type="EMBL" id="PZQ67241.1"/>
    </source>
</evidence>
<dbReference type="GO" id="GO:0019867">
    <property type="term" value="C:outer membrane"/>
    <property type="evidence" value="ECO:0007669"/>
    <property type="project" value="InterPro"/>
</dbReference>
<comment type="caution">
    <text evidence="4">The sequence shown here is derived from an EMBL/GenBank/DDBJ whole genome shotgun (WGS) entry which is preliminary data.</text>
</comment>
<feature type="domain" description="ESPR" evidence="2">
    <location>
        <begin position="1"/>
        <end position="37"/>
    </location>
</feature>
<dbReference type="Pfam" id="PF18883">
    <property type="entry name" value="AC_1"/>
    <property type="match status" value="1"/>
</dbReference>
<dbReference type="InterPro" id="IPR011050">
    <property type="entry name" value="Pectin_lyase_fold/virulence"/>
</dbReference>
<sequence>MNKQIHRVVFNRARGQRMVVAEHARATAAAPGGSAPFAFGARLRLLCLTGVAAAALVPPAAQAACSVASGAAVAGSNIVCSGTSTGQYNIGAANVTLTNTGLFTATGALLGVLYVNQTTGSGVSVVNQGQVTWTNAQYGGGGTGTRPALNVGYVTGNNWTSGSFLNDTGGSITVDVSTTLANGRSLSAAGVFAGQGAASVTNRGAITVTSSSPNGSSNIEGIAGAGRSVSMNNSGSISVTASAGARVDGVGVLGSFLTGTGTIDNSGSVVVSTTNNSEALAAWMSGVTAAATNLLVNNSGRLEVNGGTATAPISGRAAVYLHGVAGSTPFVVNNTATGVIQADAASYGIILDTASTLVRPVQISNAGSIIGAIRTQAGNDSYVQTGGSLVGDLNLGDGTNTVTVSDGSVSGTITTGSGDDTISFSGGALNGSVLAGAGTNIVNLSGAVNLANALQIDGGAGATTVNIEGIDVKGFTGTNNIANGTNFTNIGTINLRTGAGLSLSGDLFEAAATGRTLNIASGAVLNAAGGTGLYAVHGDVNNSGSISLQSATAGNQLTIAGNYTGVAGSTLRINTVLGDDSSLTDRLVVNGNTSGTTALRVNNTGGLGARTVNGIQVVQVQGDSAPGAFTLAAPVAAGAYEYSLKQGSALSTKD</sequence>
<proteinExistence type="predicted"/>
<organism evidence="4 5">
    <name type="scientific">Variovorax paradoxus</name>
    <dbReference type="NCBI Taxonomy" id="34073"/>
    <lineage>
        <taxon>Bacteria</taxon>
        <taxon>Pseudomonadati</taxon>
        <taxon>Pseudomonadota</taxon>
        <taxon>Betaproteobacteria</taxon>
        <taxon>Burkholderiales</taxon>
        <taxon>Comamonadaceae</taxon>
        <taxon>Variovorax</taxon>
    </lineage>
</organism>
<accession>A0A2W5PMX1</accession>
<dbReference type="InterPro" id="IPR012332">
    <property type="entry name" value="Autotransporter_pectin_lyase_C"/>
</dbReference>
<dbReference type="EMBL" id="QFPP01000362">
    <property type="protein sequence ID" value="PZQ67241.1"/>
    <property type="molecule type" value="Genomic_DNA"/>
</dbReference>
<evidence type="ECO:0008006" key="6">
    <source>
        <dbReference type="Google" id="ProtNLM"/>
    </source>
</evidence>
<dbReference type="AlphaFoldDB" id="A0A2W5PMX1"/>
<dbReference type="InterPro" id="IPR024973">
    <property type="entry name" value="ESPR"/>
</dbReference>
<dbReference type="InterPro" id="IPR043990">
    <property type="entry name" value="AC_1"/>
</dbReference>
<evidence type="ECO:0000259" key="3">
    <source>
        <dbReference type="Pfam" id="PF18883"/>
    </source>
</evidence>
<dbReference type="CDD" id="cd01344">
    <property type="entry name" value="PL2_Passenger_AT"/>
    <property type="match status" value="1"/>
</dbReference>
<dbReference type="Pfam" id="PF13018">
    <property type="entry name" value="ESPR"/>
    <property type="match status" value="1"/>
</dbReference>
<dbReference type="InterPro" id="IPR006315">
    <property type="entry name" value="OM_autotransptr_brl_dom"/>
</dbReference>
<keyword evidence="1" id="KW-0843">Virulence</keyword>
<gene>
    <name evidence="4" type="ORF">DI563_21825</name>
</gene>
<evidence type="ECO:0000313" key="5">
    <source>
        <dbReference type="Proteomes" id="UP000249135"/>
    </source>
</evidence>
<dbReference type="NCBIfam" id="TIGR01414">
    <property type="entry name" value="autotrans_barl"/>
    <property type="match status" value="1"/>
</dbReference>